<name>A0A6P2RH88_BURL3</name>
<dbReference type="RefSeq" id="WP_175034522.1">
    <property type="nucleotide sequence ID" value="NZ_CABVPW010000039.1"/>
</dbReference>
<dbReference type="Proteomes" id="UP000494218">
    <property type="component" value="Unassembled WGS sequence"/>
</dbReference>
<reference evidence="1 2" key="1">
    <citation type="submission" date="2019-09" db="EMBL/GenBank/DDBJ databases">
        <authorList>
            <person name="Depoorter E."/>
        </authorList>
    </citation>
    <scope>NUCLEOTIDE SEQUENCE [LARGE SCALE GENOMIC DNA]</scope>
    <source>
        <strain evidence="1">LMG 23254</strain>
    </source>
</reference>
<accession>A0A6P2RH88</accession>
<protein>
    <submittedName>
        <fullName evidence="1">Uncharacterized protein</fullName>
    </submittedName>
</protein>
<gene>
    <name evidence="1" type="ORF">BLA23254_06276</name>
</gene>
<evidence type="ECO:0000313" key="1">
    <source>
        <dbReference type="EMBL" id="VWC29758.1"/>
    </source>
</evidence>
<organism evidence="1 2">
    <name type="scientific">Burkholderia lata (strain ATCC 17760 / DSM 23089 / LMG 22485 / NCIMB 9086 / R18194 / 383)</name>
    <dbReference type="NCBI Taxonomy" id="482957"/>
    <lineage>
        <taxon>Bacteria</taxon>
        <taxon>Pseudomonadati</taxon>
        <taxon>Pseudomonadota</taxon>
        <taxon>Betaproteobacteria</taxon>
        <taxon>Burkholderiales</taxon>
        <taxon>Burkholderiaceae</taxon>
        <taxon>Burkholderia</taxon>
        <taxon>Burkholderia cepacia complex</taxon>
    </lineage>
</organism>
<dbReference type="AlphaFoldDB" id="A0A6P2RH88"/>
<evidence type="ECO:0000313" key="2">
    <source>
        <dbReference type="Proteomes" id="UP000494218"/>
    </source>
</evidence>
<proteinExistence type="predicted"/>
<dbReference type="EMBL" id="CABVPW010000039">
    <property type="protein sequence ID" value="VWC29758.1"/>
    <property type="molecule type" value="Genomic_DNA"/>
</dbReference>
<sequence length="181" mass="20127">MSDSKPPDRLDRVAAEIDSPTWSGFEPWIEAARGSDAEAARDLLAAFVVQLRTLSFPTSPISAELAHFAADAFAAYLSGEPSTLDAAFGVKVDGRRRRSSNRTERNERIAMRIFQLREVEPGRTGGAVPTWDEICDVIAREERLEKPLDSKELRRLFSVYRGEIVQKMAARLTARMASDDG</sequence>